<gene>
    <name evidence="4" type="ORF">GWK10_04725</name>
</gene>
<dbReference type="AlphaFoldDB" id="A0A6M0CFE1"/>
<dbReference type="PANTHER" id="PTHR43072">
    <property type="entry name" value="N-ACETYLTRANSFERASE"/>
    <property type="match status" value="1"/>
</dbReference>
<dbReference type="PROSITE" id="PS51186">
    <property type="entry name" value="GNAT"/>
    <property type="match status" value="1"/>
</dbReference>
<evidence type="ECO:0000256" key="2">
    <source>
        <dbReference type="ARBA" id="ARBA00023315"/>
    </source>
</evidence>
<dbReference type="SUPFAM" id="SSF55729">
    <property type="entry name" value="Acyl-CoA N-acyltransferases (Nat)"/>
    <property type="match status" value="1"/>
</dbReference>
<accession>A0A6M0CFE1</accession>
<keyword evidence="2" id="KW-0012">Acyltransferase</keyword>
<dbReference type="CDD" id="cd04301">
    <property type="entry name" value="NAT_SF"/>
    <property type="match status" value="1"/>
</dbReference>
<keyword evidence="1 4" id="KW-0808">Transferase</keyword>
<dbReference type="EMBL" id="JAABOQ010000002">
    <property type="protein sequence ID" value="NER16501.1"/>
    <property type="molecule type" value="Genomic_DNA"/>
</dbReference>
<dbReference type="GO" id="GO:0016747">
    <property type="term" value="F:acyltransferase activity, transferring groups other than amino-acyl groups"/>
    <property type="evidence" value="ECO:0007669"/>
    <property type="project" value="InterPro"/>
</dbReference>
<dbReference type="Gene3D" id="3.40.630.30">
    <property type="match status" value="1"/>
</dbReference>
<keyword evidence="5" id="KW-1185">Reference proteome</keyword>
<evidence type="ECO:0000313" key="5">
    <source>
        <dbReference type="Proteomes" id="UP000474296"/>
    </source>
</evidence>
<proteinExistence type="predicted"/>
<dbReference type="PANTHER" id="PTHR43072:SF23">
    <property type="entry name" value="UPF0039 PROTEIN C11D3.02C"/>
    <property type="match status" value="1"/>
</dbReference>
<evidence type="ECO:0000259" key="3">
    <source>
        <dbReference type="PROSITE" id="PS51186"/>
    </source>
</evidence>
<dbReference type="Proteomes" id="UP000474296">
    <property type="component" value="Unassembled WGS sequence"/>
</dbReference>
<protein>
    <submittedName>
        <fullName evidence="4">GNAT family N-acetyltransferase</fullName>
    </submittedName>
</protein>
<feature type="domain" description="N-acetyltransferase" evidence="3">
    <location>
        <begin position="1"/>
        <end position="128"/>
    </location>
</feature>
<reference evidence="4 5" key="1">
    <citation type="submission" date="2020-01" db="EMBL/GenBank/DDBJ databases">
        <title>Spongiivirga citrea KCTC 32990T.</title>
        <authorList>
            <person name="Wang G."/>
        </authorList>
    </citation>
    <scope>NUCLEOTIDE SEQUENCE [LARGE SCALE GENOMIC DNA]</scope>
    <source>
        <strain evidence="4 5">KCTC 32990</strain>
    </source>
</reference>
<dbReference type="InterPro" id="IPR016181">
    <property type="entry name" value="Acyl_CoA_acyltransferase"/>
</dbReference>
<dbReference type="Pfam" id="PF00583">
    <property type="entry name" value="Acetyltransf_1"/>
    <property type="match status" value="1"/>
</dbReference>
<evidence type="ECO:0000256" key="1">
    <source>
        <dbReference type="ARBA" id="ARBA00022679"/>
    </source>
</evidence>
<name>A0A6M0CFE1_9FLAO</name>
<evidence type="ECO:0000313" key="4">
    <source>
        <dbReference type="EMBL" id="NER16501.1"/>
    </source>
</evidence>
<organism evidence="4 5">
    <name type="scientific">Spongiivirga citrea</name>
    <dbReference type="NCBI Taxonomy" id="1481457"/>
    <lineage>
        <taxon>Bacteria</taxon>
        <taxon>Pseudomonadati</taxon>
        <taxon>Bacteroidota</taxon>
        <taxon>Flavobacteriia</taxon>
        <taxon>Flavobacteriales</taxon>
        <taxon>Flavobacteriaceae</taxon>
        <taxon>Spongiivirga</taxon>
    </lineage>
</organism>
<comment type="caution">
    <text evidence="4">The sequence shown here is derived from an EMBL/GenBank/DDBJ whole genome shotgun (WGS) entry which is preliminary data.</text>
</comment>
<dbReference type="InterPro" id="IPR000182">
    <property type="entry name" value="GNAT_dom"/>
</dbReference>
<sequence>MDPTLKDDHIIYYDLESYIKEDDTYVVVVATENEIVGSGYGQIRKNKDYFKYPYYGYIGFMFTSEEHRGQGVAKMIIDFINTWFESRSISEVRLTVYDKNPPAIRAYKKAGFEKHLIEMRMNLSSSES</sequence>